<dbReference type="CDD" id="cd02249">
    <property type="entry name" value="ZZ"/>
    <property type="match status" value="1"/>
</dbReference>
<dbReference type="SMART" id="SM00248">
    <property type="entry name" value="ANK"/>
    <property type="match status" value="19"/>
</dbReference>
<keyword evidence="5 6" id="KW-0040">ANK repeat</keyword>
<dbReference type="Proteomes" id="UP000219602">
    <property type="component" value="Chromosome 13"/>
</dbReference>
<evidence type="ECO:0000313" key="10">
    <source>
        <dbReference type="Proteomes" id="UP000219602"/>
    </source>
</evidence>
<reference evidence="9 10" key="1">
    <citation type="journal article" date="2016" name="Environ. Microbiol.">
        <title>Effector profiles distinguish formae speciales of Fusarium oxysporum.</title>
        <authorList>
            <person name="van Dam P."/>
            <person name="Fokkens L."/>
            <person name="Schmidt S.M."/>
            <person name="Linmans J.H."/>
            <person name="Kistler H.C."/>
            <person name="Ma L.J."/>
            <person name="Rep M."/>
        </authorList>
    </citation>
    <scope>NUCLEOTIDE SEQUENCE [LARGE SCALE GENOMIC DNA]</scope>
    <source>
        <strain evidence="9 10">Forc016</strain>
    </source>
</reference>
<feature type="repeat" description="ANK" evidence="6">
    <location>
        <begin position="1464"/>
        <end position="1496"/>
    </location>
</feature>
<dbReference type="InterPro" id="IPR043145">
    <property type="entry name" value="Znf_ZZ_sf"/>
</dbReference>
<keyword evidence="1" id="KW-0479">Metal-binding</keyword>
<dbReference type="PANTHER" id="PTHR24198:SF165">
    <property type="entry name" value="ANKYRIN REPEAT-CONTAINING PROTEIN-RELATED"/>
    <property type="match status" value="1"/>
</dbReference>
<dbReference type="SUPFAM" id="SSF48403">
    <property type="entry name" value="Ankyrin repeat"/>
    <property type="match status" value="3"/>
</dbReference>
<evidence type="ECO:0000256" key="4">
    <source>
        <dbReference type="ARBA" id="ARBA00022833"/>
    </source>
</evidence>
<evidence type="ECO:0000256" key="2">
    <source>
        <dbReference type="ARBA" id="ARBA00022737"/>
    </source>
</evidence>
<dbReference type="SUPFAM" id="SSF57850">
    <property type="entry name" value="RING/U-box"/>
    <property type="match status" value="1"/>
</dbReference>
<proteinExistence type="predicted"/>
<evidence type="ECO:0000256" key="5">
    <source>
        <dbReference type="ARBA" id="ARBA00023043"/>
    </source>
</evidence>
<feature type="domain" description="C2H2-type" evidence="8">
    <location>
        <begin position="1785"/>
        <end position="1806"/>
    </location>
</feature>
<evidence type="ECO:0000313" key="9">
    <source>
        <dbReference type="EMBL" id="PCD23390.1"/>
    </source>
</evidence>
<feature type="repeat" description="ANK" evidence="6">
    <location>
        <begin position="1218"/>
        <end position="1250"/>
    </location>
</feature>
<dbReference type="Gene3D" id="3.30.60.90">
    <property type="match status" value="1"/>
</dbReference>
<name>A0A2H3FZJ9_FUSOX</name>
<feature type="repeat" description="ANK" evidence="6">
    <location>
        <begin position="1358"/>
        <end position="1390"/>
    </location>
</feature>
<feature type="repeat" description="ANK" evidence="6">
    <location>
        <begin position="1678"/>
        <end position="1710"/>
    </location>
</feature>
<feature type="repeat" description="ANK" evidence="6">
    <location>
        <begin position="1115"/>
        <end position="1147"/>
    </location>
</feature>
<accession>A0A2H3FZJ9</accession>
<dbReference type="SMART" id="SM00291">
    <property type="entry name" value="ZnF_ZZ"/>
    <property type="match status" value="1"/>
</dbReference>
<dbReference type="Gene3D" id="1.25.40.20">
    <property type="entry name" value="Ankyrin repeat-containing domain"/>
    <property type="match status" value="4"/>
</dbReference>
<comment type="caution">
    <text evidence="9">The sequence shown here is derived from an EMBL/GenBank/DDBJ whole genome shotgun (WGS) entry which is preliminary data.</text>
</comment>
<dbReference type="Pfam" id="PF00023">
    <property type="entry name" value="Ank"/>
    <property type="match status" value="2"/>
</dbReference>
<dbReference type="InterPro" id="IPR013087">
    <property type="entry name" value="Znf_C2H2_type"/>
</dbReference>
<dbReference type="PROSITE" id="PS00028">
    <property type="entry name" value="ZINC_FINGER_C2H2_1"/>
    <property type="match status" value="1"/>
</dbReference>
<dbReference type="InterPro" id="IPR029058">
    <property type="entry name" value="AB_hydrolase_fold"/>
</dbReference>
<keyword evidence="3" id="KW-0863">Zinc-finger</keyword>
<feature type="region of interest" description="Disordered" evidence="7">
    <location>
        <begin position="1"/>
        <end position="68"/>
    </location>
</feature>
<protein>
    <recommendedName>
        <fullName evidence="8">C2H2-type domain-containing protein</fullName>
    </recommendedName>
</protein>
<evidence type="ECO:0000256" key="3">
    <source>
        <dbReference type="ARBA" id="ARBA00022771"/>
    </source>
</evidence>
<evidence type="ECO:0000256" key="6">
    <source>
        <dbReference type="PROSITE-ProRule" id="PRU00023"/>
    </source>
</evidence>
<dbReference type="SUPFAM" id="SSF53474">
    <property type="entry name" value="alpha/beta-Hydrolases"/>
    <property type="match status" value="1"/>
</dbReference>
<reference evidence="9 10" key="2">
    <citation type="journal article" date="2017" name="Sci. Rep.">
        <title>A mobile pathogenicity chromosome in Fusarium oxysporum for infection of multiple cucurbit species.</title>
        <authorList>
            <person name="van Dam P."/>
            <person name="Fokkens L."/>
            <person name="Ayukawa Y."/>
            <person name="van der Gragt M."/>
            <person name="Ter Horst A."/>
            <person name="Brankovics B."/>
            <person name="Houterman P.M."/>
            <person name="Arie T."/>
            <person name="Rep M."/>
        </authorList>
    </citation>
    <scope>NUCLEOTIDE SEQUENCE [LARGE SCALE GENOMIC DNA]</scope>
    <source>
        <strain evidence="9 10">Forc016</strain>
    </source>
</reference>
<dbReference type="Pfam" id="PF12796">
    <property type="entry name" value="Ank_2"/>
    <property type="match status" value="4"/>
</dbReference>
<keyword evidence="4" id="KW-0862">Zinc</keyword>
<dbReference type="EMBL" id="MABQ02000011">
    <property type="protein sequence ID" value="PCD23390.1"/>
    <property type="molecule type" value="Genomic_DNA"/>
</dbReference>
<organism evidence="9 10">
    <name type="scientific">Fusarium oxysporum f. sp. radicis-cucumerinum</name>
    <dbReference type="NCBI Taxonomy" id="327505"/>
    <lineage>
        <taxon>Eukaryota</taxon>
        <taxon>Fungi</taxon>
        <taxon>Dikarya</taxon>
        <taxon>Ascomycota</taxon>
        <taxon>Pezizomycotina</taxon>
        <taxon>Sordariomycetes</taxon>
        <taxon>Hypocreomycetidae</taxon>
        <taxon>Hypocreales</taxon>
        <taxon>Nectriaceae</taxon>
        <taxon>Fusarium</taxon>
        <taxon>Fusarium oxysporum species complex</taxon>
    </lineage>
</organism>
<evidence type="ECO:0000256" key="1">
    <source>
        <dbReference type="ARBA" id="ARBA00022723"/>
    </source>
</evidence>
<feature type="repeat" description="ANK" evidence="6">
    <location>
        <begin position="1050"/>
        <end position="1082"/>
    </location>
</feature>
<gene>
    <name evidence="9" type="ORF">AU210_014912</name>
</gene>
<dbReference type="GO" id="GO:0008270">
    <property type="term" value="F:zinc ion binding"/>
    <property type="evidence" value="ECO:0007669"/>
    <property type="project" value="UniProtKB-KW"/>
</dbReference>
<dbReference type="PROSITE" id="PS50297">
    <property type="entry name" value="ANK_REP_REGION"/>
    <property type="match status" value="7"/>
</dbReference>
<dbReference type="PANTHER" id="PTHR24198">
    <property type="entry name" value="ANKYRIN REPEAT AND PROTEIN KINASE DOMAIN-CONTAINING PROTEIN"/>
    <property type="match status" value="1"/>
</dbReference>
<feature type="region of interest" description="Disordered" evidence="7">
    <location>
        <begin position="1827"/>
        <end position="1863"/>
    </location>
</feature>
<sequence length="1863" mass="208733">MDTSEDLPNGRPGSNSEASDGSEKLASPVPDVNATAPNANVEQEEKEDDAVSIKTTTDELLGEGTEASPREHKLGLDINFPWGWSGSSYDDYDVITVHGIRDDYKTAWIDSKGSWFLKDTLFKHMSVREIDYSYENHEESILYKPDGIRILAGKLIDEYAAVRTKLEETETERPIIWVCHDFGGTIVKEALTIAAHNPGRCGKIFMLTTGLVFMGSPHRFQSQDDLEDQLHKLIQLPGPEIKNKTMLKIKHLARQIDSANLRFLETKLFDRATTFNIFIQDAKASLAAKSADDKSLGADGIDYENEDFSKAITPFSRNSHFVGHSFEAAGRWRWDDFGHMDFVHETISSFFSHIAYAFGATGFPFKVGYCLIPFQKRLLSLAPPTRQLSIPFDPVLPHPPALKWIHEQEPYISFEKAKSGFNYLLLHGDGNPLVNISEVSRFFHAALDFHVVSLETKAAEKSIIYFEFDQNDSRYASLLSMLTYLVNVILIRFWREFEAFPYEEFLFLSETCSWTVEDLYHIYSQFRKVAPGTRDLTVFISCFDQCPPEERKWFIDRILNEQSKSIVTYHLIITTSTREGLDLDETPRGKHINLMECPLFSEPNGKIKKEFEAELDNLVAIRPIYEQSRSQIQDLLQGCHNTPHLGHLVLAWLGSSLRGSSKQGIAATVKSLLPISAKAIVDVFMSSIEPIIKIKAETAFDWIKHAAEPLSPEALIDALAVHMTDDKEIVLEDLDKEAEMAELIKAFGGIITVENGDVKFSHPTFYQVIRLDQDAEESTARINSSMAAACLRYFQFENAQKTLTELCSANFEGSSLETPLDIVVTSHQRTTFAEYAVRFWSHHYKASEQFSPKQLVHELFDSKLSRAAWEVPFWLLSNPFTRINRHYTSTLPVFAMLGLEDLLDEKMNSEMSHPWFNDNCWLSITEAIRSGEKSIAKKLLDQVDVNEDELQTSLFWAAAQDDREILDALISKIPDLKTFSWPETLMHRLTSTGQDTLLATVLASGSDINNTGPYWGCPPTLIAAWRNRVSTLDLILRSEPKPDLTIEDNTGDNLLIAAVRLGNPEVVKFIVDAGADLKDGRKAHDLVRAAVRSGSHEVVGILLEAGAKVEMDAEDEQSPLSLAAANGLLECVRVLLDHKADPNANSSAGTALYAAVEKEHLDIVRFLLEHDPKPSMDIAPLYKDSLFIRAICTENIDLVSLLIKHGAKIDYVDPLDAFNKSPLSRAVREGNLDMVKLLVENGADVNYSEGGTDPPMFASLYYKQNDIAKYLLQIDGVDLTWKGPEGMGTLHGAFNSPKLLPDLLKRDPPMNGMSVWGTELHMAARDDELESVEILLKNEPKPDLEATMGDDASNTFEVGYTPLQVACHHLAFRSVKALLEAGANPHVLTNDKEDLVDIVLGREVKSDNVEKILKLLISEPYNLPTERVNDQNRTRLHYINETTTLAVFRIFTESKPNLDARDNKGYTPLAVAISKSNKSIAKNLIEQGATVNIFSPNYGSILHLATSAGSVDLVKLLLGSGADPDLVDLEYGESLLYTALGIEDETKLKKMIRYLVDEAKVPIDKLGGKLGYPIIRATDRASDYGLYDTGRKLVKFLIRRNIRLDVSDNQGRRAVHFACKSPFTDILKALVSAGADIHSADKFGRKPIHFAASDPYVRCLVYLLETLGKTDVDVKDHDQWTSLMWAARSGDFNSVETLLERGADIWARSRSSEQRTEWSPLKLANFAGRSQWITDLLVPKELSRTKGDGSQEEWDEYFHKSKVGDDKRVICDSCLVFISGLRWDCIECNDGFSLCFKCVPHKSDLHNPEHSFRDIGPLYETESVASSVRSDSSQELAPAKEEDENSESSAGIDLQNLELDLED</sequence>
<feature type="repeat" description="ANK" evidence="6">
    <location>
        <begin position="1497"/>
        <end position="1529"/>
    </location>
</feature>
<dbReference type="STRING" id="327505.A0A2H3FZJ9"/>
<evidence type="ECO:0000256" key="7">
    <source>
        <dbReference type="SAM" id="MobiDB-lite"/>
    </source>
</evidence>
<dbReference type="InterPro" id="IPR000433">
    <property type="entry name" value="Znf_ZZ"/>
</dbReference>
<keyword evidence="2" id="KW-0677">Repeat</keyword>
<dbReference type="PROSITE" id="PS50088">
    <property type="entry name" value="ANK_REPEAT"/>
    <property type="match status" value="8"/>
</dbReference>
<evidence type="ECO:0000259" key="8">
    <source>
        <dbReference type="PROSITE" id="PS00028"/>
    </source>
</evidence>
<dbReference type="InterPro" id="IPR036770">
    <property type="entry name" value="Ankyrin_rpt-contain_sf"/>
</dbReference>
<feature type="repeat" description="ANK" evidence="6">
    <location>
        <begin position="1610"/>
        <end position="1642"/>
    </location>
</feature>
<dbReference type="InterPro" id="IPR002110">
    <property type="entry name" value="Ankyrin_rpt"/>
</dbReference>